<protein>
    <recommendedName>
        <fullName evidence="4 11">Trigger factor</fullName>
        <shortName evidence="11">TF</shortName>
        <ecNumber evidence="3 11">5.2.1.8</ecNumber>
    </recommendedName>
    <alternativeName>
        <fullName evidence="10 11">PPIase</fullName>
    </alternativeName>
</protein>
<keyword evidence="5 11" id="KW-0132">Cell division</keyword>
<evidence type="ECO:0000256" key="1">
    <source>
        <dbReference type="ARBA" id="ARBA00000971"/>
    </source>
</evidence>
<dbReference type="InterPro" id="IPR036611">
    <property type="entry name" value="Trigger_fac_ribosome-bd_sf"/>
</dbReference>
<evidence type="ECO:0000256" key="7">
    <source>
        <dbReference type="ARBA" id="ARBA00023186"/>
    </source>
</evidence>
<evidence type="ECO:0000256" key="5">
    <source>
        <dbReference type="ARBA" id="ARBA00022618"/>
    </source>
</evidence>
<dbReference type="Pfam" id="PF05697">
    <property type="entry name" value="Trigger_N"/>
    <property type="match status" value="1"/>
</dbReference>
<dbReference type="Gene3D" id="1.10.3120.10">
    <property type="entry name" value="Trigger factor, C-terminal domain"/>
    <property type="match status" value="1"/>
</dbReference>
<evidence type="ECO:0000256" key="12">
    <source>
        <dbReference type="PROSITE-ProRule" id="PRU00277"/>
    </source>
</evidence>
<feature type="domain" description="PPIase FKBP-type" evidence="14">
    <location>
        <begin position="162"/>
        <end position="222"/>
    </location>
</feature>
<dbReference type="InterPro" id="IPR027304">
    <property type="entry name" value="Trigger_fact/SurA_dom_sf"/>
</dbReference>
<evidence type="ECO:0000256" key="8">
    <source>
        <dbReference type="ARBA" id="ARBA00023235"/>
    </source>
</evidence>
<keyword evidence="11" id="KW-0963">Cytoplasm</keyword>
<dbReference type="InterPro" id="IPR037041">
    <property type="entry name" value="Trigger_fac_C_sf"/>
</dbReference>
<dbReference type="OrthoDB" id="9767721at2"/>
<dbReference type="InterPro" id="IPR001179">
    <property type="entry name" value="PPIase_FKBP_dom"/>
</dbReference>
<dbReference type="AlphaFoldDB" id="A0A1I7I732"/>
<dbReference type="Pfam" id="PF05698">
    <property type="entry name" value="Trigger_C"/>
    <property type="match status" value="1"/>
</dbReference>
<organism evidence="15 16">
    <name type="scientific">Nitrosomonas eutropha</name>
    <dbReference type="NCBI Taxonomy" id="916"/>
    <lineage>
        <taxon>Bacteria</taxon>
        <taxon>Pseudomonadati</taxon>
        <taxon>Pseudomonadota</taxon>
        <taxon>Betaproteobacteria</taxon>
        <taxon>Nitrosomonadales</taxon>
        <taxon>Nitrosomonadaceae</taxon>
        <taxon>Nitrosomonas</taxon>
    </lineage>
</organism>
<dbReference type="SUPFAM" id="SSF109998">
    <property type="entry name" value="Triger factor/SurA peptide-binding domain-like"/>
    <property type="match status" value="1"/>
</dbReference>
<dbReference type="Pfam" id="PF00254">
    <property type="entry name" value="FKBP_C"/>
    <property type="match status" value="1"/>
</dbReference>
<dbReference type="PANTHER" id="PTHR30560">
    <property type="entry name" value="TRIGGER FACTOR CHAPERONE AND PEPTIDYL-PROLYL CIS/TRANS ISOMERASE"/>
    <property type="match status" value="1"/>
</dbReference>
<dbReference type="PANTHER" id="PTHR30560:SF3">
    <property type="entry name" value="TRIGGER FACTOR-LIKE PROTEIN TIG, CHLOROPLASTIC"/>
    <property type="match status" value="1"/>
</dbReference>
<evidence type="ECO:0000256" key="2">
    <source>
        <dbReference type="ARBA" id="ARBA00005464"/>
    </source>
</evidence>
<dbReference type="GO" id="GO:0043022">
    <property type="term" value="F:ribosome binding"/>
    <property type="evidence" value="ECO:0007669"/>
    <property type="project" value="TreeGrafter"/>
</dbReference>
<evidence type="ECO:0000256" key="3">
    <source>
        <dbReference type="ARBA" id="ARBA00013194"/>
    </source>
</evidence>
<sequence length="438" mass="49572">MQTQGETSNPLERNIELSVSREKVEAEVGQRLKRLAPKIKIQGFRPGKVPMKIVAQQYGHQVEHEVLGELLQQQFSESVSRENYRIAGVPNFESRNSGTDNSSYEFRATFEIYPNIELGDLSSITINKPVLQIGDVEIQKTLEILRKQRTNYESADRPAQTGDRVNVNYQGSLNGKNFAGGQANDYSVILGNGHLLEDFEASILGMGTGQEKTFDMTFPEDYSGKEVAGKKVTFTITLNKVEAPKLPDVDGEFAKSLGIEDGDVEKMQSEIKANLQRETTQRIRVKLKEQVMQSLLNKISVEVPRVLVQQEIDRLIEEVQDTRVARGFPKASNLQRDTFLERAERRVRLGLILSRLIETHGLSVKPEQIKSFIEEHAQSYENPEQVVKWHFASPERIKEIEPLVLEDNAVSWILDKANIVDQNVTFDELMGYSHATDT</sequence>
<dbReference type="RefSeq" id="WP_074928799.1">
    <property type="nucleotide sequence ID" value="NZ_FPBL01000007.1"/>
</dbReference>
<dbReference type="PIRSF" id="PIRSF003095">
    <property type="entry name" value="Trigger_factor"/>
    <property type="match status" value="1"/>
</dbReference>
<evidence type="ECO:0000256" key="9">
    <source>
        <dbReference type="ARBA" id="ARBA00023306"/>
    </source>
</evidence>
<dbReference type="EC" id="5.2.1.8" evidence="3 11"/>
<keyword evidence="8 11" id="KW-0413">Isomerase</keyword>
<proteinExistence type="inferred from homology"/>
<evidence type="ECO:0000256" key="10">
    <source>
        <dbReference type="ARBA" id="ARBA00029986"/>
    </source>
</evidence>
<dbReference type="HAMAP" id="MF_00303">
    <property type="entry name" value="Trigger_factor_Tig"/>
    <property type="match status" value="1"/>
</dbReference>
<evidence type="ECO:0000313" key="16">
    <source>
        <dbReference type="Proteomes" id="UP000183926"/>
    </source>
</evidence>
<dbReference type="GO" id="GO:0043335">
    <property type="term" value="P:protein unfolding"/>
    <property type="evidence" value="ECO:0007669"/>
    <property type="project" value="TreeGrafter"/>
</dbReference>
<dbReference type="NCBIfam" id="TIGR00115">
    <property type="entry name" value="tig"/>
    <property type="match status" value="1"/>
</dbReference>
<dbReference type="Gene3D" id="3.10.50.40">
    <property type="match status" value="1"/>
</dbReference>
<dbReference type="SUPFAM" id="SSF54534">
    <property type="entry name" value="FKBP-like"/>
    <property type="match status" value="1"/>
</dbReference>
<dbReference type="InterPro" id="IPR008881">
    <property type="entry name" value="Trigger_fac_ribosome-bd_bac"/>
</dbReference>
<dbReference type="SUPFAM" id="SSF102735">
    <property type="entry name" value="Trigger factor ribosome-binding domain"/>
    <property type="match status" value="1"/>
</dbReference>
<dbReference type="Proteomes" id="UP000183926">
    <property type="component" value="Unassembled WGS sequence"/>
</dbReference>
<reference evidence="15 16" key="1">
    <citation type="submission" date="2016-10" db="EMBL/GenBank/DDBJ databases">
        <authorList>
            <person name="de Groot N.N."/>
        </authorList>
    </citation>
    <scope>NUCLEOTIDE SEQUENCE [LARGE SCALE GENOMIC DNA]</scope>
    <source>
        <strain evidence="15 16">Nm24</strain>
    </source>
</reference>
<keyword evidence="9 11" id="KW-0131">Cell cycle</keyword>
<dbReference type="Gene3D" id="3.30.70.1050">
    <property type="entry name" value="Trigger factor ribosome-binding domain"/>
    <property type="match status" value="1"/>
</dbReference>
<gene>
    <name evidence="11" type="primary">tig</name>
    <name evidence="15" type="ORF">SAMN05216339_10785</name>
</gene>
<evidence type="ECO:0000259" key="14">
    <source>
        <dbReference type="PROSITE" id="PS50059"/>
    </source>
</evidence>
<evidence type="ECO:0000256" key="13">
    <source>
        <dbReference type="RuleBase" id="RU003914"/>
    </source>
</evidence>
<evidence type="ECO:0000313" key="15">
    <source>
        <dbReference type="EMBL" id="SFU68701.1"/>
    </source>
</evidence>
<dbReference type="GO" id="GO:0051083">
    <property type="term" value="P:'de novo' cotranslational protein folding"/>
    <property type="evidence" value="ECO:0007669"/>
    <property type="project" value="TreeGrafter"/>
</dbReference>
<comment type="catalytic activity">
    <reaction evidence="1 11 12">
        <text>[protein]-peptidylproline (omega=180) = [protein]-peptidylproline (omega=0)</text>
        <dbReference type="Rhea" id="RHEA:16237"/>
        <dbReference type="Rhea" id="RHEA-COMP:10747"/>
        <dbReference type="Rhea" id="RHEA-COMP:10748"/>
        <dbReference type="ChEBI" id="CHEBI:83833"/>
        <dbReference type="ChEBI" id="CHEBI:83834"/>
        <dbReference type="EC" id="5.2.1.8"/>
    </reaction>
</comment>
<dbReference type="GO" id="GO:0051301">
    <property type="term" value="P:cell division"/>
    <property type="evidence" value="ECO:0007669"/>
    <property type="project" value="UniProtKB-KW"/>
</dbReference>
<dbReference type="InterPro" id="IPR005215">
    <property type="entry name" value="Trig_fac"/>
</dbReference>
<dbReference type="GO" id="GO:0003755">
    <property type="term" value="F:peptidyl-prolyl cis-trans isomerase activity"/>
    <property type="evidence" value="ECO:0007669"/>
    <property type="project" value="UniProtKB-UniRule"/>
</dbReference>
<comment type="domain">
    <text evidence="11">Consists of 3 domains; the N-terminus binds the ribosome, the middle domain has PPIase activity, while the C-terminus has intrinsic chaperone activity on its own.</text>
</comment>
<evidence type="ECO:0000256" key="6">
    <source>
        <dbReference type="ARBA" id="ARBA00023110"/>
    </source>
</evidence>
<dbReference type="PROSITE" id="PS50059">
    <property type="entry name" value="FKBP_PPIASE"/>
    <property type="match status" value="1"/>
</dbReference>
<dbReference type="EMBL" id="FPBL01000007">
    <property type="protein sequence ID" value="SFU68701.1"/>
    <property type="molecule type" value="Genomic_DNA"/>
</dbReference>
<evidence type="ECO:0000256" key="11">
    <source>
        <dbReference type="HAMAP-Rule" id="MF_00303"/>
    </source>
</evidence>
<dbReference type="GO" id="GO:0044183">
    <property type="term" value="F:protein folding chaperone"/>
    <property type="evidence" value="ECO:0007669"/>
    <property type="project" value="TreeGrafter"/>
</dbReference>
<comment type="function">
    <text evidence="11">Involved in protein export. Acts as a chaperone by maintaining the newly synthesized protein in an open conformation. Functions as a peptidyl-prolyl cis-trans isomerase.</text>
</comment>
<keyword evidence="6 11" id="KW-0697">Rotamase</keyword>
<evidence type="ECO:0000256" key="4">
    <source>
        <dbReference type="ARBA" id="ARBA00016902"/>
    </source>
</evidence>
<dbReference type="InterPro" id="IPR046357">
    <property type="entry name" value="PPIase_dom_sf"/>
</dbReference>
<dbReference type="GO" id="GO:0005737">
    <property type="term" value="C:cytoplasm"/>
    <property type="evidence" value="ECO:0007669"/>
    <property type="project" value="UniProtKB-SubCell"/>
</dbReference>
<comment type="similarity">
    <text evidence="2 11 13">Belongs to the FKBP-type PPIase family. Tig subfamily.</text>
</comment>
<keyword evidence="7 11" id="KW-0143">Chaperone</keyword>
<dbReference type="FunFam" id="3.10.50.40:FF:000001">
    <property type="entry name" value="Trigger factor"/>
    <property type="match status" value="1"/>
</dbReference>
<comment type="subcellular location">
    <subcellularLocation>
        <location evidence="11">Cytoplasm</location>
    </subcellularLocation>
    <text evidence="11">About half TF is bound to the ribosome near the polypeptide exit tunnel while the other half is free in the cytoplasm.</text>
</comment>
<dbReference type="GO" id="GO:0015031">
    <property type="term" value="P:protein transport"/>
    <property type="evidence" value="ECO:0007669"/>
    <property type="project" value="UniProtKB-UniRule"/>
</dbReference>
<accession>A0A1I7I732</accession>
<name>A0A1I7I732_9PROT</name>
<dbReference type="InterPro" id="IPR008880">
    <property type="entry name" value="Trigger_fac_C"/>
</dbReference>